<dbReference type="AlphaFoldDB" id="A0A0E9U056"/>
<dbReference type="EMBL" id="GBXM01050002">
    <property type="protein sequence ID" value="JAH58575.1"/>
    <property type="molecule type" value="Transcribed_RNA"/>
</dbReference>
<proteinExistence type="predicted"/>
<sequence length="38" mass="4145">MSSPPILADFTRLHKSSGLSALHTLSLKCCITADFLIR</sequence>
<organism evidence="1">
    <name type="scientific">Anguilla anguilla</name>
    <name type="common">European freshwater eel</name>
    <name type="synonym">Muraena anguilla</name>
    <dbReference type="NCBI Taxonomy" id="7936"/>
    <lineage>
        <taxon>Eukaryota</taxon>
        <taxon>Metazoa</taxon>
        <taxon>Chordata</taxon>
        <taxon>Craniata</taxon>
        <taxon>Vertebrata</taxon>
        <taxon>Euteleostomi</taxon>
        <taxon>Actinopterygii</taxon>
        <taxon>Neopterygii</taxon>
        <taxon>Teleostei</taxon>
        <taxon>Anguilliformes</taxon>
        <taxon>Anguillidae</taxon>
        <taxon>Anguilla</taxon>
    </lineage>
</organism>
<reference evidence="1" key="1">
    <citation type="submission" date="2014-11" db="EMBL/GenBank/DDBJ databases">
        <authorList>
            <person name="Amaro Gonzalez C."/>
        </authorList>
    </citation>
    <scope>NUCLEOTIDE SEQUENCE</scope>
</reference>
<name>A0A0E9U056_ANGAN</name>
<reference evidence="1" key="2">
    <citation type="journal article" date="2015" name="Fish Shellfish Immunol.">
        <title>Early steps in the European eel (Anguilla anguilla)-Vibrio vulnificus interaction in the gills: Role of the RtxA13 toxin.</title>
        <authorList>
            <person name="Callol A."/>
            <person name="Pajuelo D."/>
            <person name="Ebbesson L."/>
            <person name="Teles M."/>
            <person name="MacKenzie S."/>
            <person name="Amaro C."/>
        </authorList>
    </citation>
    <scope>NUCLEOTIDE SEQUENCE</scope>
</reference>
<evidence type="ECO:0000313" key="1">
    <source>
        <dbReference type="EMBL" id="JAH58575.1"/>
    </source>
</evidence>
<protein>
    <submittedName>
        <fullName evidence="1">Uncharacterized protein</fullName>
    </submittedName>
</protein>
<accession>A0A0E9U056</accession>